<dbReference type="SUPFAM" id="SSF49329">
    <property type="entry name" value="Cu,Zn superoxide dismutase-like"/>
    <property type="match status" value="1"/>
</dbReference>
<evidence type="ECO:0000256" key="8">
    <source>
        <dbReference type="ARBA" id="ARBA00022862"/>
    </source>
</evidence>
<keyword evidence="11" id="KW-0472">Membrane</keyword>
<dbReference type="FunFam" id="2.60.40.200:FF:000012">
    <property type="entry name" value="Superoxide dismutase [Cu-Zn]"/>
    <property type="match status" value="1"/>
</dbReference>
<protein>
    <recommendedName>
        <fullName evidence="3 17">Superoxide dismutase [Cu-Zn]</fullName>
        <ecNumber evidence="2 17">1.15.1.1</ecNumber>
    </recommendedName>
</protein>
<keyword evidence="8" id="KW-0049">Antioxidant</keyword>
<evidence type="ECO:0000256" key="7">
    <source>
        <dbReference type="ARBA" id="ARBA00022833"/>
    </source>
</evidence>
<dbReference type="EMBL" id="BCTB01000018">
    <property type="protein sequence ID" value="GAT15734.1"/>
    <property type="molecule type" value="Genomic_DNA"/>
</dbReference>
<evidence type="ECO:0000256" key="5">
    <source>
        <dbReference type="ARBA" id="ARBA00022723"/>
    </source>
</evidence>
<evidence type="ECO:0000256" key="6">
    <source>
        <dbReference type="ARBA" id="ARBA00022729"/>
    </source>
</evidence>
<comment type="catalytic activity">
    <reaction evidence="16 17">
        <text>2 superoxide + 2 H(+) = H2O2 + O2</text>
        <dbReference type="Rhea" id="RHEA:20696"/>
        <dbReference type="ChEBI" id="CHEBI:15378"/>
        <dbReference type="ChEBI" id="CHEBI:15379"/>
        <dbReference type="ChEBI" id="CHEBI:16240"/>
        <dbReference type="ChEBI" id="CHEBI:18421"/>
        <dbReference type="EC" id="1.15.1.1"/>
    </reaction>
</comment>
<dbReference type="InterPro" id="IPR036423">
    <property type="entry name" value="SOD-like_Cu/Zn_dom_sf"/>
</dbReference>
<evidence type="ECO:0000256" key="13">
    <source>
        <dbReference type="ARBA" id="ARBA00023157"/>
    </source>
</evidence>
<dbReference type="GO" id="GO:0004784">
    <property type="term" value="F:superoxide dismutase activity"/>
    <property type="evidence" value="ECO:0007669"/>
    <property type="project" value="UniProtKB-EC"/>
</dbReference>
<dbReference type="Pfam" id="PF00080">
    <property type="entry name" value="Sod_Cu"/>
    <property type="match status" value="1"/>
</dbReference>
<evidence type="ECO:0000256" key="15">
    <source>
        <dbReference type="ARBA" id="ARBA00024900"/>
    </source>
</evidence>
<evidence type="ECO:0000256" key="2">
    <source>
        <dbReference type="ARBA" id="ARBA00012682"/>
    </source>
</evidence>
<name>A0A100XFU5_MYCTH</name>
<keyword evidence="14" id="KW-0449">Lipoprotein</keyword>
<keyword evidence="6 19" id="KW-0732">Signal</keyword>
<feature type="domain" description="Superoxide dismutase copper/zinc binding" evidence="20">
    <location>
        <begin position="71"/>
        <end position="224"/>
    </location>
</feature>
<evidence type="ECO:0000256" key="11">
    <source>
        <dbReference type="ARBA" id="ARBA00023136"/>
    </source>
</evidence>
<evidence type="ECO:0000256" key="18">
    <source>
        <dbReference type="SAM" id="MobiDB-lite"/>
    </source>
</evidence>
<comment type="cofactor">
    <cofactor evidence="17">
        <name>Zn(2+)</name>
        <dbReference type="ChEBI" id="CHEBI:29105"/>
    </cofactor>
    <text evidence="17">Binds 1 zinc ion per subunit.</text>
</comment>
<reference evidence="22" key="2">
    <citation type="submission" date="2016-02" db="EMBL/GenBank/DDBJ databases">
        <title>Draft genome sequence of five rapidly growing Mycobacterium species.</title>
        <authorList>
            <person name="Katahira K."/>
            <person name="Gotou Y."/>
            <person name="Iida K."/>
            <person name="Ogura Y."/>
            <person name="Hayashi T."/>
        </authorList>
    </citation>
    <scope>NUCLEOTIDE SEQUENCE [LARGE SCALE GENOMIC DNA]</scope>
    <source>
        <strain evidence="22">JCM6362</strain>
    </source>
</reference>
<evidence type="ECO:0000256" key="10">
    <source>
        <dbReference type="ARBA" id="ARBA00023008"/>
    </source>
</evidence>
<dbReference type="NCBIfam" id="NF047631">
    <property type="entry name" value="SodCMycob"/>
    <property type="match status" value="1"/>
</dbReference>
<dbReference type="OrthoDB" id="9792957at2"/>
<keyword evidence="4" id="KW-1003">Cell membrane</keyword>
<dbReference type="AlphaFoldDB" id="A0A100XFU5"/>
<feature type="chain" id="PRO_5039646921" description="Superoxide dismutase [Cu-Zn]" evidence="19">
    <location>
        <begin position="18"/>
        <end position="227"/>
    </location>
</feature>
<dbReference type="InterPro" id="IPR018152">
    <property type="entry name" value="SOD_Cu/Zn_BS"/>
</dbReference>
<evidence type="ECO:0000256" key="1">
    <source>
        <dbReference type="ARBA" id="ARBA00010457"/>
    </source>
</evidence>
<keyword evidence="7 17" id="KW-0862">Zinc</keyword>
<evidence type="ECO:0000256" key="12">
    <source>
        <dbReference type="ARBA" id="ARBA00023139"/>
    </source>
</evidence>
<feature type="region of interest" description="Disordered" evidence="18">
    <location>
        <begin position="24"/>
        <end position="52"/>
    </location>
</feature>
<dbReference type="InterPro" id="IPR001424">
    <property type="entry name" value="SOD_Cu_Zn_dom"/>
</dbReference>
<proteinExistence type="inferred from homology"/>
<evidence type="ECO:0000313" key="21">
    <source>
        <dbReference type="EMBL" id="GAT15734.1"/>
    </source>
</evidence>
<dbReference type="GO" id="GO:0046872">
    <property type="term" value="F:metal ion binding"/>
    <property type="evidence" value="ECO:0007669"/>
    <property type="project" value="UniProtKB-KW"/>
</dbReference>
<dbReference type="PROSITE" id="PS00332">
    <property type="entry name" value="SOD_CU_ZN_2"/>
    <property type="match status" value="1"/>
</dbReference>
<dbReference type="PROSITE" id="PS51257">
    <property type="entry name" value="PROKAR_LIPOPROTEIN"/>
    <property type="match status" value="1"/>
</dbReference>
<gene>
    <name evidence="21" type="ORF">RMCT_2704</name>
</gene>
<evidence type="ECO:0000313" key="22">
    <source>
        <dbReference type="Proteomes" id="UP000069654"/>
    </source>
</evidence>
<keyword evidence="9 17" id="KW-0560">Oxidoreductase</keyword>
<dbReference type="EC" id="1.15.1.1" evidence="2 17"/>
<comment type="similarity">
    <text evidence="1 17">Belongs to the Cu-Zn superoxide dismutase family.</text>
</comment>
<organism evidence="21 22">
    <name type="scientific">Mycolicibacterium thermoresistibile</name>
    <name type="common">Mycobacterium thermoresistibile</name>
    <dbReference type="NCBI Taxonomy" id="1797"/>
    <lineage>
        <taxon>Bacteria</taxon>
        <taxon>Bacillati</taxon>
        <taxon>Actinomycetota</taxon>
        <taxon>Actinomycetes</taxon>
        <taxon>Mycobacteriales</taxon>
        <taxon>Mycobacteriaceae</taxon>
        <taxon>Mycolicibacterium</taxon>
    </lineage>
</organism>
<keyword evidence="13" id="KW-1015">Disulfide bond</keyword>
<evidence type="ECO:0000256" key="14">
    <source>
        <dbReference type="ARBA" id="ARBA00023288"/>
    </source>
</evidence>
<evidence type="ECO:0000256" key="9">
    <source>
        <dbReference type="ARBA" id="ARBA00023002"/>
    </source>
</evidence>
<evidence type="ECO:0000256" key="4">
    <source>
        <dbReference type="ARBA" id="ARBA00022475"/>
    </source>
</evidence>
<comment type="caution">
    <text evidence="21">The sequence shown here is derived from an EMBL/GenBank/DDBJ whole genome shotgun (WGS) entry which is preliminary data.</text>
</comment>
<evidence type="ECO:0000256" key="3">
    <source>
        <dbReference type="ARBA" id="ARBA00020928"/>
    </source>
</evidence>
<keyword evidence="10 17" id="KW-0186">Copper</keyword>
<evidence type="ECO:0000259" key="20">
    <source>
        <dbReference type="Pfam" id="PF00080"/>
    </source>
</evidence>
<dbReference type="Gene3D" id="2.60.40.200">
    <property type="entry name" value="Superoxide dismutase, copper/zinc binding domain"/>
    <property type="match status" value="1"/>
</dbReference>
<evidence type="ECO:0000256" key="19">
    <source>
        <dbReference type="SAM" id="SignalP"/>
    </source>
</evidence>
<dbReference type="STRING" id="1797.RMCT_2704"/>
<feature type="signal peptide" evidence="19">
    <location>
        <begin position="1"/>
        <end position="17"/>
    </location>
</feature>
<comment type="cofactor">
    <cofactor evidence="17">
        <name>Cu cation</name>
        <dbReference type="ChEBI" id="CHEBI:23378"/>
    </cofactor>
    <text evidence="17">Binds 1 copper ion per subunit.</text>
</comment>
<comment type="function">
    <text evidence="15">Destroys radicals which are normally produced within the cells and which are toxic to biological systems. May play a role in favoring mycobacterial survival in phagocytes.</text>
</comment>
<evidence type="ECO:0000256" key="16">
    <source>
        <dbReference type="ARBA" id="ARBA00049204"/>
    </source>
</evidence>
<keyword evidence="12" id="KW-0564">Palmitate</keyword>
<reference evidence="21 22" key="1">
    <citation type="journal article" date="2016" name="Genome Announc.">
        <title>Draft Genome Sequences of Five Rapidly Growing Mycobacterium Species, M. thermoresistibile, M. fortuitum subsp. acetamidolyticum, M. canariasense, M. brisbanense, and M. novocastrense.</title>
        <authorList>
            <person name="Katahira K."/>
            <person name="Ogura Y."/>
            <person name="Gotoh Y."/>
            <person name="Hayashi T."/>
        </authorList>
    </citation>
    <scope>NUCLEOTIDE SEQUENCE [LARGE SCALE GENOMIC DNA]</scope>
    <source>
        <strain evidence="21 22">JCM6362</strain>
    </source>
</reference>
<accession>A0A100XFU5</accession>
<keyword evidence="5 17" id="KW-0479">Metal-binding</keyword>
<dbReference type="RefSeq" id="WP_040547259.1">
    <property type="nucleotide sequence ID" value="NZ_BCTB01000018.1"/>
</dbReference>
<evidence type="ECO:0000256" key="17">
    <source>
        <dbReference type="RuleBase" id="RU000393"/>
    </source>
</evidence>
<dbReference type="Proteomes" id="UP000069654">
    <property type="component" value="Unassembled WGS sequence"/>
</dbReference>
<sequence>MLRPVTVAAMFAVPALALSGCTPNEQVATEPGTTPPVWTGSPAPAVPPGEDQEAGERLTAQLRTADGTQVGTADFDFADGYATVTVRITTPGKLDPGFHGIHIHSVGKCEANSVGPDGGAPGDFLSAGGHLHLAGDGEGHPAAGDLTALQVREDGEALLVTTSDAFTKEDLTRDGGTALIIHEKADNFANIPPERYQQVNGDPPPDQITLSTGDAGDRVVCGVISGG</sequence>